<evidence type="ECO:0000313" key="8">
    <source>
        <dbReference type="Proteomes" id="UP000585272"/>
    </source>
</evidence>
<evidence type="ECO:0000256" key="4">
    <source>
        <dbReference type="ARBA" id="ARBA00022769"/>
    </source>
</evidence>
<keyword evidence="3" id="KW-0227">DNA damage</keyword>
<dbReference type="Proteomes" id="UP000585272">
    <property type="component" value="Unassembled WGS sequence"/>
</dbReference>
<gene>
    <name evidence="7" type="ORF">BDZ31_000283</name>
</gene>
<dbReference type="PANTHER" id="PTHR31290">
    <property type="entry name" value="UV-DAMAGE ENDONUCLEASE"/>
    <property type="match status" value="1"/>
</dbReference>
<keyword evidence="8" id="KW-1185">Reference proteome</keyword>
<dbReference type="GO" id="GO:0004519">
    <property type="term" value="F:endonuclease activity"/>
    <property type="evidence" value="ECO:0007669"/>
    <property type="project" value="UniProtKB-KW"/>
</dbReference>
<accession>A0A840I9V5</accession>
<dbReference type="Pfam" id="PF03851">
    <property type="entry name" value="UvdE"/>
    <property type="match status" value="1"/>
</dbReference>
<dbReference type="PANTHER" id="PTHR31290:SF5">
    <property type="entry name" value="UV-DAMAGE ENDONUCLEASE"/>
    <property type="match status" value="1"/>
</dbReference>
<dbReference type="NCBIfam" id="TIGR00629">
    <property type="entry name" value="uvde"/>
    <property type="match status" value="1"/>
</dbReference>
<keyword evidence="2 7" id="KW-0255">Endonuclease</keyword>
<dbReference type="RefSeq" id="WP_183338264.1">
    <property type="nucleotide sequence ID" value="NZ_JACHNU010000001.1"/>
</dbReference>
<dbReference type="Gene3D" id="3.20.20.150">
    <property type="entry name" value="Divalent-metal-dependent TIM barrel enzymes"/>
    <property type="match status" value="1"/>
</dbReference>
<evidence type="ECO:0000313" key="7">
    <source>
        <dbReference type="EMBL" id="MBB4660710.1"/>
    </source>
</evidence>
<dbReference type="GO" id="GO:0016787">
    <property type="term" value="F:hydrolase activity"/>
    <property type="evidence" value="ECO:0007669"/>
    <property type="project" value="UniProtKB-KW"/>
</dbReference>
<protein>
    <submittedName>
        <fullName evidence="7">UV DNA damage endonuclease</fullName>
        <ecNumber evidence="7">3.-.-.-</ecNumber>
    </submittedName>
</protein>
<evidence type="ECO:0000256" key="3">
    <source>
        <dbReference type="ARBA" id="ARBA00022763"/>
    </source>
</evidence>
<keyword evidence="5 7" id="KW-0378">Hydrolase</keyword>
<proteinExistence type="predicted"/>
<evidence type="ECO:0000256" key="5">
    <source>
        <dbReference type="ARBA" id="ARBA00022801"/>
    </source>
</evidence>
<keyword evidence="1" id="KW-0540">Nuclease</keyword>
<dbReference type="GO" id="GO:0006289">
    <property type="term" value="P:nucleotide-excision repair"/>
    <property type="evidence" value="ECO:0007669"/>
    <property type="project" value="InterPro"/>
</dbReference>
<dbReference type="EC" id="3.-.-.-" evidence="7"/>
<dbReference type="EMBL" id="JACHNU010000001">
    <property type="protein sequence ID" value="MBB4660710.1"/>
    <property type="molecule type" value="Genomic_DNA"/>
</dbReference>
<evidence type="ECO:0000256" key="2">
    <source>
        <dbReference type="ARBA" id="ARBA00022759"/>
    </source>
</evidence>
<keyword evidence="4" id="KW-0228">DNA excision</keyword>
<dbReference type="GO" id="GO:0009411">
    <property type="term" value="P:response to UV"/>
    <property type="evidence" value="ECO:0007669"/>
    <property type="project" value="InterPro"/>
</dbReference>
<evidence type="ECO:0000256" key="6">
    <source>
        <dbReference type="ARBA" id="ARBA00023204"/>
    </source>
</evidence>
<dbReference type="AlphaFoldDB" id="A0A840I9V5"/>
<comment type="caution">
    <text evidence="7">The sequence shown here is derived from an EMBL/GenBank/DDBJ whole genome shotgun (WGS) entry which is preliminary data.</text>
</comment>
<evidence type="ECO:0000256" key="1">
    <source>
        <dbReference type="ARBA" id="ARBA00022722"/>
    </source>
</evidence>
<organism evidence="7 8">
    <name type="scientific">Conexibacter arvalis</name>
    <dbReference type="NCBI Taxonomy" id="912552"/>
    <lineage>
        <taxon>Bacteria</taxon>
        <taxon>Bacillati</taxon>
        <taxon>Actinomycetota</taxon>
        <taxon>Thermoleophilia</taxon>
        <taxon>Solirubrobacterales</taxon>
        <taxon>Conexibacteraceae</taxon>
        <taxon>Conexibacter</taxon>
    </lineage>
</organism>
<sequence>MSPPGRRLGFAVKVLGGGGLPSHDTRRWQSAPHLDRSLDRLEAIFERLASDDVRMYRMSSDLVPYGSHPELTRFHGQVERCAERLAALGERARTAGLRLSFHPGQYVVLNSEDADVRRAAARDLELAASVLDAMGLGPEAVVVLHVGGAAGGTAAALDRFLAGAEQLSAAARARLVVENDDRRFGLRDVLALSERSGLRVVWDVHHHRCHDPDGIPEAEALALALATWRDSGAVPKIHWSSPRTAVEERSRRVGRRVERTLVLPPLRAHADLVDPIAFAQFLTGPGADGDYDVMLEAKAKDVALLRLRDQLAERGFGWADGRLLAPAGR</sequence>
<dbReference type="SUPFAM" id="SSF51658">
    <property type="entry name" value="Xylose isomerase-like"/>
    <property type="match status" value="1"/>
</dbReference>
<name>A0A840I9V5_9ACTN</name>
<dbReference type="InterPro" id="IPR004601">
    <property type="entry name" value="UvdE"/>
</dbReference>
<dbReference type="InterPro" id="IPR036237">
    <property type="entry name" value="Xyl_isomerase-like_sf"/>
</dbReference>
<reference evidence="7 8" key="1">
    <citation type="submission" date="2020-08" db="EMBL/GenBank/DDBJ databases">
        <title>Genomic Encyclopedia of Archaeal and Bacterial Type Strains, Phase II (KMG-II): from individual species to whole genera.</title>
        <authorList>
            <person name="Goeker M."/>
        </authorList>
    </citation>
    <scope>NUCLEOTIDE SEQUENCE [LARGE SCALE GENOMIC DNA]</scope>
    <source>
        <strain evidence="7 8">DSM 23288</strain>
    </source>
</reference>
<keyword evidence="6" id="KW-0234">DNA repair</keyword>